<dbReference type="Proteomes" id="UP000035682">
    <property type="component" value="Unplaced"/>
</dbReference>
<sequence>MKHKFVSRNETEDEILQQFYKIKKDFVDFEDEQRKKRIFEVSQIFTERSEAVRTEKTNEPSKTSSRQIIDILFDIPTIIPDLESEKAQYLTLSSFLVINRIIQQDIIKRKKTNPQEEEQDDTTEKNLETLRNRP</sequence>
<protein>
    <submittedName>
        <fullName evidence="2 4">Uncharacterized protein</fullName>
    </submittedName>
</protein>
<evidence type="ECO:0000313" key="3">
    <source>
        <dbReference type="Proteomes" id="UP000035682"/>
    </source>
</evidence>
<name>A0A090KVN7_STRRB</name>
<dbReference type="WormBase" id="SRAE_0000060950">
    <property type="protein sequence ID" value="SRP09653"/>
    <property type="gene ID" value="WBGene00256356"/>
</dbReference>
<keyword evidence="3" id="KW-1185">Reference proteome</keyword>
<reference evidence="4" key="3">
    <citation type="submission" date="2020-12" db="UniProtKB">
        <authorList>
            <consortium name="WormBaseParasite"/>
        </authorList>
    </citation>
    <scope>IDENTIFICATION</scope>
</reference>
<evidence type="ECO:0000256" key="1">
    <source>
        <dbReference type="SAM" id="MobiDB-lite"/>
    </source>
</evidence>
<proteinExistence type="predicted"/>
<dbReference type="CTD" id="36373854"/>
<dbReference type="WBParaSite" id="SRAE_0000060950.1">
    <property type="protein sequence ID" value="SRAE_0000060950.1"/>
    <property type="gene ID" value="WBGene00256356"/>
</dbReference>
<organism evidence="2">
    <name type="scientific">Strongyloides ratti</name>
    <name type="common">Parasitic roundworm</name>
    <dbReference type="NCBI Taxonomy" id="34506"/>
    <lineage>
        <taxon>Eukaryota</taxon>
        <taxon>Metazoa</taxon>
        <taxon>Ecdysozoa</taxon>
        <taxon>Nematoda</taxon>
        <taxon>Chromadorea</taxon>
        <taxon>Rhabditida</taxon>
        <taxon>Tylenchina</taxon>
        <taxon>Panagrolaimomorpha</taxon>
        <taxon>Strongyloidoidea</taxon>
        <taxon>Strongyloididae</taxon>
        <taxon>Strongyloides</taxon>
    </lineage>
</organism>
<gene>
    <name evidence="2 4 5" type="ORF">SRAE_0000060950</name>
</gene>
<reference evidence="3" key="1">
    <citation type="submission" date="2014-09" db="EMBL/GenBank/DDBJ databases">
        <authorList>
            <person name="Martin A.A."/>
        </authorList>
    </citation>
    <scope>NUCLEOTIDE SEQUENCE</scope>
    <source>
        <strain evidence="3">ED321</strain>
    </source>
</reference>
<evidence type="ECO:0000313" key="4">
    <source>
        <dbReference type="WBParaSite" id="SRAE_0000060950.1"/>
    </source>
</evidence>
<dbReference type="GeneID" id="36373854"/>
<dbReference type="AlphaFoldDB" id="A0A090KVN7"/>
<evidence type="ECO:0000313" key="2">
    <source>
        <dbReference type="EMBL" id="CEF61486.1"/>
    </source>
</evidence>
<dbReference type="EMBL" id="LN609409">
    <property type="protein sequence ID" value="CEF61486.1"/>
    <property type="molecule type" value="Genomic_DNA"/>
</dbReference>
<reference evidence="2" key="2">
    <citation type="submission" date="2014-09" db="EMBL/GenBank/DDBJ databases">
        <authorList>
            <person name="Aslett A.Martin."/>
        </authorList>
    </citation>
    <scope>NUCLEOTIDE SEQUENCE</scope>
    <source>
        <strain evidence="2">ED321 Heterogonic</strain>
    </source>
</reference>
<feature type="compositionally biased region" description="Basic and acidic residues" evidence="1">
    <location>
        <begin position="122"/>
        <end position="134"/>
    </location>
</feature>
<dbReference type="RefSeq" id="XP_024500695.1">
    <property type="nucleotide sequence ID" value="XM_024646522.1"/>
</dbReference>
<feature type="region of interest" description="Disordered" evidence="1">
    <location>
        <begin position="108"/>
        <end position="134"/>
    </location>
</feature>
<evidence type="ECO:0000313" key="5">
    <source>
        <dbReference type="WormBase" id="SRAE_0000060950"/>
    </source>
</evidence>
<accession>A0A090KVN7</accession>